<dbReference type="PRINTS" id="PR01210">
    <property type="entry name" value="GGTRANSPTASE"/>
</dbReference>
<dbReference type="PANTHER" id="PTHR43881:SF1">
    <property type="entry name" value="GAMMA-GLUTAMYLTRANSPEPTIDASE (AFU_ORTHOLOGUE AFUA_4G13580)"/>
    <property type="match status" value="1"/>
</dbReference>
<gene>
    <name evidence="7" type="primary">ywrD</name>
    <name evidence="7" type="ORF">SHM7688_01710</name>
</gene>
<comment type="similarity">
    <text evidence="6">Belongs to the gamma-glutamyltransferase family.</text>
</comment>
<accession>A0A0P1EPK0</accession>
<dbReference type="InterPro" id="IPR043138">
    <property type="entry name" value="GGT_lsub"/>
</dbReference>
<dbReference type="GO" id="GO:0103068">
    <property type="term" value="F:leukotriene C4 gamma-glutamyl transferase activity"/>
    <property type="evidence" value="ECO:0007669"/>
    <property type="project" value="UniProtKB-EC"/>
</dbReference>
<comment type="catalytic activity">
    <reaction evidence="1 6">
        <text>an S-substituted glutathione + H2O = an S-substituted L-cysteinylglycine + L-glutamate</text>
        <dbReference type="Rhea" id="RHEA:59468"/>
        <dbReference type="ChEBI" id="CHEBI:15377"/>
        <dbReference type="ChEBI" id="CHEBI:29985"/>
        <dbReference type="ChEBI" id="CHEBI:90779"/>
        <dbReference type="ChEBI" id="CHEBI:143103"/>
        <dbReference type="EC" id="3.4.19.13"/>
    </reaction>
</comment>
<dbReference type="UniPathway" id="UPA00204"/>
<dbReference type="SUPFAM" id="SSF56235">
    <property type="entry name" value="N-terminal nucleophile aminohydrolases (Ntn hydrolases)"/>
    <property type="match status" value="1"/>
</dbReference>
<evidence type="ECO:0000256" key="1">
    <source>
        <dbReference type="ARBA" id="ARBA00001049"/>
    </source>
</evidence>
<dbReference type="Pfam" id="PF01019">
    <property type="entry name" value="G_glu_transpept"/>
    <property type="match status" value="1"/>
</dbReference>
<evidence type="ECO:0000256" key="5">
    <source>
        <dbReference type="PIRSR" id="PIRSR600101-2"/>
    </source>
</evidence>
<dbReference type="GO" id="GO:0006751">
    <property type="term" value="P:glutathione catabolic process"/>
    <property type="evidence" value="ECO:0007669"/>
    <property type="project" value="UniProtKB-UniRule"/>
</dbReference>
<dbReference type="EMBL" id="CYPW01000017">
    <property type="protein sequence ID" value="CUH52264.1"/>
    <property type="molecule type" value="Genomic_DNA"/>
</dbReference>
<dbReference type="PANTHER" id="PTHR43881">
    <property type="entry name" value="GAMMA-GLUTAMYLTRANSPEPTIDASE (AFU_ORTHOLOGUE AFUA_4G13580)"/>
    <property type="match status" value="1"/>
</dbReference>
<keyword evidence="6" id="KW-0317">Glutathione biosynthesis</keyword>
<dbReference type="InterPro" id="IPR052896">
    <property type="entry name" value="GGT-like_enzyme"/>
</dbReference>
<reference evidence="7 8" key="1">
    <citation type="submission" date="2015-09" db="EMBL/GenBank/DDBJ databases">
        <authorList>
            <consortium name="Swine Surveillance"/>
        </authorList>
    </citation>
    <scope>NUCLEOTIDE SEQUENCE [LARGE SCALE GENOMIC DNA]</scope>
    <source>
        <strain evidence="7 8">CECT 7688</strain>
    </source>
</reference>
<comment type="catalytic activity">
    <reaction evidence="2 6">
        <text>glutathione + H2O = L-cysteinylglycine + L-glutamate</text>
        <dbReference type="Rhea" id="RHEA:28807"/>
        <dbReference type="ChEBI" id="CHEBI:15377"/>
        <dbReference type="ChEBI" id="CHEBI:29985"/>
        <dbReference type="ChEBI" id="CHEBI:57925"/>
        <dbReference type="ChEBI" id="CHEBI:61694"/>
        <dbReference type="EC" id="3.4.19.13"/>
    </reaction>
</comment>
<organism evidence="7 8">
    <name type="scientific">Shimia marina</name>
    <dbReference type="NCBI Taxonomy" id="321267"/>
    <lineage>
        <taxon>Bacteria</taxon>
        <taxon>Pseudomonadati</taxon>
        <taxon>Pseudomonadota</taxon>
        <taxon>Alphaproteobacteria</taxon>
        <taxon>Rhodobacterales</taxon>
        <taxon>Roseobacteraceae</taxon>
    </lineage>
</organism>
<dbReference type="GO" id="GO:0006750">
    <property type="term" value="P:glutathione biosynthetic process"/>
    <property type="evidence" value="ECO:0007669"/>
    <property type="project" value="UniProtKB-KW"/>
</dbReference>
<proteinExistence type="inferred from homology"/>
<comment type="catalytic activity">
    <reaction evidence="3 6">
        <text>an N-terminal (5-L-glutamyl)-[peptide] + an alpha-amino acid = 5-L-glutamyl amino acid + an N-terminal L-alpha-aminoacyl-[peptide]</text>
        <dbReference type="Rhea" id="RHEA:23904"/>
        <dbReference type="Rhea" id="RHEA-COMP:9780"/>
        <dbReference type="Rhea" id="RHEA-COMP:9795"/>
        <dbReference type="ChEBI" id="CHEBI:77644"/>
        <dbReference type="ChEBI" id="CHEBI:78597"/>
        <dbReference type="ChEBI" id="CHEBI:78599"/>
        <dbReference type="ChEBI" id="CHEBI:78608"/>
        <dbReference type="EC" id="2.3.2.2"/>
    </reaction>
</comment>
<comment type="PTM">
    <text evidence="6">Cleaved by autocatalysis into a large and a small subunit.</text>
</comment>
<dbReference type="InterPro" id="IPR043137">
    <property type="entry name" value="GGT_ssub_C"/>
</dbReference>
<evidence type="ECO:0000313" key="8">
    <source>
        <dbReference type="Proteomes" id="UP000054823"/>
    </source>
</evidence>
<evidence type="ECO:0000256" key="4">
    <source>
        <dbReference type="PIRSR" id="PIRSR600101-1"/>
    </source>
</evidence>
<keyword evidence="8" id="KW-1185">Reference proteome</keyword>
<dbReference type="GO" id="GO:0036374">
    <property type="term" value="F:glutathione hydrolase activity"/>
    <property type="evidence" value="ECO:0007669"/>
    <property type="project" value="UniProtKB-UniRule"/>
</dbReference>
<evidence type="ECO:0000256" key="2">
    <source>
        <dbReference type="ARBA" id="ARBA00001089"/>
    </source>
</evidence>
<keyword evidence="6" id="KW-0865">Zymogen</keyword>
<dbReference type="Proteomes" id="UP000054823">
    <property type="component" value="Unassembled WGS sequence"/>
</dbReference>
<dbReference type="NCBIfam" id="TIGR00066">
    <property type="entry name" value="g_glut_trans"/>
    <property type="match status" value="1"/>
</dbReference>
<dbReference type="EC" id="3.4.19.13" evidence="6"/>
<feature type="active site" description="Nucleophile" evidence="4">
    <location>
        <position position="348"/>
    </location>
</feature>
<dbReference type="AlphaFoldDB" id="A0A0P1EPK0"/>
<comment type="pathway">
    <text evidence="6">Sulfur metabolism; glutathione metabolism.</text>
</comment>
<dbReference type="EC" id="2.3.2.2" evidence="6"/>
<feature type="binding site" evidence="5">
    <location>
        <position position="431"/>
    </location>
    <ligand>
        <name>L-glutamate</name>
        <dbReference type="ChEBI" id="CHEBI:29985"/>
    </ligand>
</feature>
<dbReference type="Gene3D" id="3.60.20.40">
    <property type="match status" value="1"/>
</dbReference>
<keyword evidence="6 7" id="KW-0012">Acyltransferase</keyword>
<sequence length="525" mass="55507">MRDFHFPGRSPVMATNGMCATSTPLAAEVAVSILRQGGNAMDAAIAGSVLLGICEPASTGIGGDCFTLVSPAGSDEVLAFNGSGRAPQAAKAADLRARGLEAVPLFGVEAVTIPGAIDGFCSLSERFGKLGIADSLAPVIHYAEEGIPVAPRAAFDWQSCQGNLQGHGRRHYLKDDQPLSKGDIFRAPGQAEVLRRVAAQGRDAFYTGEIAEDMVNTLRAMGGVHTLEDFAATKGNETTPIGGTYKGVELLEHPPNGQGATAILLLNILKHFDIAAMDPFGVERTHIEAEAAKLAYDARDRLIADPDHTIRTAHMLSEETAAKLAALIDPKRAMPAAAPLTEAVHKDTVYLSVVDKDGMAVSMIYSIFHAFGSGIASDKFGILMQNRGGGFTLQEGHPNEMAGGKRPMHTIIPGMVRRNGRVEMPFGVMGGHYQPNGHARVLSNMEDFGMDPQTALDSPRSFVEDGVLKLERGYGDEVKQALTDMGHKVVVPDAPIGGAQAIRIHESGVLEGASDPRKDGAAIGY</sequence>
<evidence type="ECO:0000256" key="3">
    <source>
        <dbReference type="ARBA" id="ARBA00047417"/>
    </source>
</evidence>
<dbReference type="STRING" id="321267.SHM7688_01710"/>
<dbReference type="InterPro" id="IPR000101">
    <property type="entry name" value="GGT_peptidase"/>
</dbReference>
<keyword evidence="6" id="KW-0378">Hydrolase</keyword>
<comment type="subunit">
    <text evidence="6">This enzyme consists of two polypeptide chains, which are synthesized in precursor form from a single polypeptide.</text>
</comment>
<dbReference type="RefSeq" id="WP_058239492.1">
    <property type="nucleotide sequence ID" value="NZ_CYPW01000017.1"/>
</dbReference>
<protein>
    <recommendedName>
        <fullName evidence="6">Glutathione hydrolase proenzyme</fullName>
        <ecNumber evidence="6">2.3.2.2</ecNumber>
        <ecNumber evidence="6">3.4.19.13</ecNumber>
    </recommendedName>
    <component>
        <recommendedName>
            <fullName evidence="6">Glutathione hydrolase large chain</fullName>
        </recommendedName>
    </component>
    <component>
        <recommendedName>
            <fullName evidence="6">Glutathione hydrolase small chain</fullName>
        </recommendedName>
    </component>
</protein>
<dbReference type="Gene3D" id="1.10.246.130">
    <property type="match status" value="1"/>
</dbReference>
<evidence type="ECO:0000313" key="7">
    <source>
        <dbReference type="EMBL" id="CUH52264.1"/>
    </source>
</evidence>
<evidence type="ECO:0000256" key="6">
    <source>
        <dbReference type="RuleBase" id="RU368036"/>
    </source>
</evidence>
<keyword evidence="6 7" id="KW-0808">Transferase</keyword>
<name>A0A0P1EPK0_9RHOB</name>
<dbReference type="InterPro" id="IPR029055">
    <property type="entry name" value="Ntn_hydrolases_N"/>
</dbReference>
<dbReference type="OrthoDB" id="9781342at2"/>